<feature type="compositionally biased region" description="Low complexity" evidence="1">
    <location>
        <begin position="56"/>
        <end position="65"/>
    </location>
</feature>
<accession>A0ABX1ATB2</accession>
<name>A0ABX1ATB2_9ACTN</name>
<reference evidence="2 3" key="1">
    <citation type="submission" date="2020-03" db="EMBL/GenBank/DDBJ databases">
        <title>Draft genome of Streptomyces sp. ventii, isolated from the Axial Seamount in the Pacific Ocean, and resequencing of the two type strains Streptomyces lonarensis strain NCL 716 and Streptomyces bohaiensis strain 11A07.</title>
        <authorList>
            <person name="Loughran R.M."/>
            <person name="Pfannmuller K.M."/>
            <person name="Wasson B.J."/>
            <person name="Deadmond M.C."/>
            <person name="Paddock B.E."/>
            <person name="Koyack M.J."/>
            <person name="Gallegos D.A."/>
            <person name="Mitchell E.A."/>
            <person name="Ushijima B."/>
            <person name="Saw J.H."/>
            <person name="Mcphail K.L."/>
            <person name="Videau P."/>
        </authorList>
    </citation>
    <scope>NUCLEOTIDE SEQUENCE [LARGE SCALE GENOMIC DNA]</scope>
    <source>
        <strain evidence="3">5675061</strain>
    </source>
</reference>
<evidence type="ECO:0000313" key="3">
    <source>
        <dbReference type="Proteomes" id="UP000746503"/>
    </source>
</evidence>
<sequence>TLMSRSARWRRSGWPSRLIGTWRRGGADRRATADPTDDERADGRSADGHPTGEAPADGVQGGTADADADAADADADADDAGDRREGEG</sequence>
<dbReference type="RefSeq" id="WP_209311162.1">
    <property type="nucleotide sequence ID" value="NZ_JAAVJB010000127.1"/>
</dbReference>
<comment type="caution">
    <text evidence="2">The sequence shown here is derived from an EMBL/GenBank/DDBJ whole genome shotgun (WGS) entry which is preliminary data.</text>
</comment>
<dbReference type="Proteomes" id="UP000746503">
    <property type="component" value="Unassembled WGS sequence"/>
</dbReference>
<dbReference type="EMBL" id="JAAVJB010000127">
    <property type="protein sequence ID" value="NJP67652.1"/>
    <property type="molecule type" value="Genomic_DNA"/>
</dbReference>
<evidence type="ECO:0000256" key="1">
    <source>
        <dbReference type="SAM" id="MobiDB-lite"/>
    </source>
</evidence>
<feature type="region of interest" description="Disordered" evidence="1">
    <location>
        <begin position="1"/>
        <end position="88"/>
    </location>
</feature>
<organism evidence="2 3">
    <name type="scientific">Streptomyces spiramenti</name>
    <dbReference type="NCBI Taxonomy" id="2720606"/>
    <lineage>
        <taxon>Bacteria</taxon>
        <taxon>Bacillati</taxon>
        <taxon>Actinomycetota</taxon>
        <taxon>Actinomycetes</taxon>
        <taxon>Kitasatosporales</taxon>
        <taxon>Streptomycetaceae</taxon>
        <taxon>Streptomyces</taxon>
    </lineage>
</organism>
<gene>
    <name evidence="2" type="ORF">HCJ92_15405</name>
</gene>
<evidence type="ECO:0000313" key="2">
    <source>
        <dbReference type="EMBL" id="NJP67652.1"/>
    </source>
</evidence>
<protein>
    <submittedName>
        <fullName evidence="2">Uncharacterized protein</fullName>
    </submittedName>
</protein>
<keyword evidence="3" id="KW-1185">Reference proteome</keyword>
<proteinExistence type="predicted"/>
<feature type="compositionally biased region" description="Acidic residues" evidence="1">
    <location>
        <begin position="66"/>
        <end position="79"/>
    </location>
</feature>
<feature type="non-terminal residue" evidence="2">
    <location>
        <position position="1"/>
    </location>
</feature>